<evidence type="ECO:0000256" key="1">
    <source>
        <dbReference type="ARBA" id="ARBA00022723"/>
    </source>
</evidence>
<dbReference type="AlphaFoldDB" id="A0A6J6CPY3"/>
<evidence type="ECO:0000256" key="3">
    <source>
        <dbReference type="ARBA" id="ARBA00023002"/>
    </source>
</evidence>
<accession>A0A6J6CPY3</accession>
<reference evidence="6" key="1">
    <citation type="submission" date="2020-05" db="EMBL/GenBank/DDBJ databases">
        <authorList>
            <person name="Chiriac C."/>
            <person name="Salcher M."/>
            <person name="Ghai R."/>
            <person name="Kavagutti S V."/>
        </authorList>
    </citation>
    <scope>NUCLEOTIDE SEQUENCE</scope>
</reference>
<dbReference type="PANTHER" id="PTHR43880">
    <property type="entry name" value="ALCOHOL DEHYDROGENASE"/>
    <property type="match status" value="1"/>
</dbReference>
<dbReference type="GO" id="GO:0046294">
    <property type="term" value="P:formaldehyde catabolic process"/>
    <property type="evidence" value="ECO:0007669"/>
    <property type="project" value="TreeGrafter"/>
</dbReference>
<dbReference type="InterPro" id="IPR002328">
    <property type="entry name" value="ADH_Zn_CS"/>
</dbReference>
<dbReference type="InterPro" id="IPR020843">
    <property type="entry name" value="ER"/>
</dbReference>
<protein>
    <submittedName>
        <fullName evidence="6">Unannotated protein</fullName>
    </submittedName>
</protein>
<name>A0A6J6CPY3_9ZZZZ</name>
<dbReference type="Gene3D" id="3.90.180.10">
    <property type="entry name" value="Medium-chain alcohol dehydrogenases, catalytic domain"/>
    <property type="match status" value="1"/>
</dbReference>
<dbReference type="Pfam" id="PF08240">
    <property type="entry name" value="ADH_N"/>
    <property type="match status" value="1"/>
</dbReference>
<dbReference type="Gene3D" id="3.40.50.720">
    <property type="entry name" value="NAD(P)-binding Rossmann-like Domain"/>
    <property type="match status" value="1"/>
</dbReference>
<gene>
    <name evidence="6" type="ORF">UFOPK1495_01021</name>
</gene>
<dbReference type="InterPro" id="IPR011032">
    <property type="entry name" value="GroES-like_sf"/>
</dbReference>
<proteinExistence type="predicted"/>
<evidence type="ECO:0000256" key="4">
    <source>
        <dbReference type="ARBA" id="ARBA00023027"/>
    </source>
</evidence>
<evidence type="ECO:0000256" key="2">
    <source>
        <dbReference type="ARBA" id="ARBA00022833"/>
    </source>
</evidence>
<dbReference type="EMBL" id="CAEZSU010000101">
    <property type="protein sequence ID" value="CAB4553245.1"/>
    <property type="molecule type" value="Genomic_DNA"/>
</dbReference>
<dbReference type="InterPro" id="IPR036291">
    <property type="entry name" value="NAD(P)-bd_dom_sf"/>
</dbReference>
<evidence type="ECO:0000313" key="6">
    <source>
        <dbReference type="EMBL" id="CAB4553245.1"/>
    </source>
</evidence>
<dbReference type="PANTHER" id="PTHR43880:SF12">
    <property type="entry name" value="ALCOHOL DEHYDROGENASE CLASS-3"/>
    <property type="match status" value="1"/>
</dbReference>
<feature type="domain" description="Enoyl reductase (ER)" evidence="5">
    <location>
        <begin position="12"/>
        <end position="378"/>
    </location>
</feature>
<keyword evidence="3" id="KW-0560">Oxidoreductase</keyword>
<dbReference type="NCBIfam" id="TIGR03989">
    <property type="entry name" value="Rxyl_3153"/>
    <property type="match status" value="1"/>
</dbReference>
<evidence type="ECO:0000259" key="5">
    <source>
        <dbReference type="SMART" id="SM00829"/>
    </source>
</evidence>
<dbReference type="SUPFAM" id="SSF50129">
    <property type="entry name" value="GroES-like"/>
    <property type="match status" value="2"/>
</dbReference>
<dbReference type="PROSITE" id="PS00059">
    <property type="entry name" value="ADH_ZINC"/>
    <property type="match status" value="1"/>
</dbReference>
<dbReference type="InterPro" id="IPR023921">
    <property type="entry name" value="ADH_Zn_actinomycetes"/>
</dbReference>
<dbReference type="GO" id="GO:0008270">
    <property type="term" value="F:zinc ion binding"/>
    <property type="evidence" value="ECO:0007669"/>
    <property type="project" value="InterPro"/>
</dbReference>
<keyword evidence="2" id="KW-0862">Zinc</keyword>
<dbReference type="Pfam" id="PF00107">
    <property type="entry name" value="ADH_zinc_N"/>
    <property type="match status" value="1"/>
</dbReference>
<organism evidence="6">
    <name type="scientific">freshwater metagenome</name>
    <dbReference type="NCBI Taxonomy" id="449393"/>
    <lineage>
        <taxon>unclassified sequences</taxon>
        <taxon>metagenomes</taxon>
        <taxon>ecological metagenomes</taxon>
    </lineage>
</organism>
<dbReference type="GO" id="GO:0051903">
    <property type="term" value="F:S-(hydroxymethyl)glutathione dehydrogenase [NAD(P)+] activity"/>
    <property type="evidence" value="ECO:0007669"/>
    <property type="project" value="TreeGrafter"/>
</dbReference>
<dbReference type="SUPFAM" id="SSF51735">
    <property type="entry name" value="NAD(P)-binding Rossmann-fold domains"/>
    <property type="match status" value="1"/>
</dbReference>
<keyword evidence="4" id="KW-0520">NAD</keyword>
<dbReference type="CDD" id="cd08279">
    <property type="entry name" value="Zn_ADH_class_III"/>
    <property type="match status" value="1"/>
</dbReference>
<dbReference type="InterPro" id="IPR013149">
    <property type="entry name" value="ADH-like_C"/>
</dbReference>
<sequence length="380" mass="40836">MRTRAAVLYAPHTEYKIEEIELDDPKANEVLVRFVASGMCHSDEHMVTGDMAMDPAIIEMLGWQQYPIILGHEGGGIVEKVGPGVTELKVGDHVVTSFVPSCGRCPSCAKGQQNLCDNGAHLLSGRQEDGTSRHHLLDGTDLATMCCLGTFAEHSVMNINSLVKVEEDLPLDKACLVACGVTTGWGSATYAAEVAPGDTVVVIGTGGVGMNAVQGAHLAGARYVIALDPVEFKREQAQNFGATHVASDVAEAQALLGELTWGRMADKVIVTVGEGKGADLESYMSMVGKGGRLVFTAVANMNENDVQLNLFAFAMQQKQLIGTIFGSANPRYDIPKLLGLYRSGQLKLDELVTRTYTLDQINEGYQDMRDGKNIRGVIVY</sequence>
<keyword evidence="1" id="KW-0479">Metal-binding</keyword>
<dbReference type="GO" id="GO:0005829">
    <property type="term" value="C:cytosol"/>
    <property type="evidence" value="ECO:0007669"/>
    <property type="project" value="TreeGrafter"/>
</dbReference>
<dbReference type="InterPro" id="IPR013154">
    <property type="entry name" value="ADH-like_N"/>
</dbReference>
<dbReference type="SMART" id="SM00829">
    <property type="entry name" value="PKS_ER"/>
    <property type="match status" value="1"/>
</dbReference>